<evidence type="ECO:0000313" key="7">
    <source>
        <dbReference type="Proteomes" id="UP000887013"/>
    </source>
</evidence>
<keyword evidence="7" id="KW-1185">Reference proteome</keyword>
<dbReference type="InterPro" id="IPR001680">
    <property type="entry name" value="WD40_rpt"/>
</dbReference>
<feature type="domain" description="WDHD1 first WD40" evidence="5">
    <location>
        <begin position="2"/>
        <end position="92"/>
    </location>
</feature>
<feature type="repeat" description="WD" evidence="3">
    <location>
        <begin position="29"/>
        <end position="60"/>
    </location>
</feature>
<dbReference type="Proteomes" id="UP000887013">
    <property type="component" value="Unassembled WGS sequence"/>
</dbReference>
<comment type="caution">
    <text evidence="6">The sequence shown here is derived from an EMBL/GenBank/DDBJ whole genome shotgun (WGS) entry which is preliminary data.</text>
</comment>
<dbReference type="GO" id="GO:0043596">
    <property type="term" value="C:nuclear replication fork"/>
    <property type="evidence" value="ECO:0007669"/>
    <property type="project" value="TreeGrafter"/>
</dbReference>
<dbReference type="SMART" id="SM00320">
    <property type="entry name" value="WD40"/>
    <property type="match status" value="2"/>
</dbReference>
<reference evidence="6" key="1">
    <citation type="submission" date="2020-08" db="EMBL/GenBank/DDBJ databases">
        <title>Multicomponent nature underlies the extraordinary mechanical properties of spider dragline silk.</title>
        <authorList>
            <person name="Kono N."/>
            <person name="Nakamura H."/>
            <person name="Mori M."/>
            <person name="Yoshida Y."/>
            <person name="Ohtoshi R."/>
            <person name="Malay A.D."/>
            <person name="Moran D.A.P."/>
            <person name="Tomita M."/>
            <person name="Numata K."/>
            <person name="Arakawa K."/>
        </authorList>
    </citation>
    <scope>NUCLEOTIDE SEQUENCE</scope>
</reference>
<dbReference type="PROSITE" id="PS00678">
    <property type="entry name" value="WD_REPEATS_1"/>
    <property type="match status" value="1"/>
</dbReference>
<dbReference type="PANTHER" id="PTHR19932:SF10">
    <property type="entry name" value="WD REPEAT AND HMG-BOX DNA-BINDING PROTEIN 1"/>
    <property type="match status" value="1"/>
</dbReference>
<dbReference type="GO" id="GO:0003677">
    <property type="term" value="F:DNA binding"/>
    <property type="evidence" value="ECO:0007669"/>
    <property type="project" value="UniProtKB-KW"/>
</dbReference>
<dbReference type="SUPFAM" id="SSF50978">
    <property type="entry name" value="WD40 repeat-like"/>
    <property type="match status" value="1"/>
</dbReference>
<dbReference type="OrthoDB" id="427368at2759"/>
<dbReference type="GO" id="GO:0006281">
    <property type="term" value="P:DNA repair"/>
    <property type="evidence" value="ECO:0007669"/>
    <property type="project" value="TreeGrafter"/>
</dbReference>
<feature type="non-terminal residue" evidence="6">
    <location>
        <position position="1"/>
    </location>
</feature>
<evidence type="ECO:0000259" key="4">
    <source>
        <dbReference type="Pfam" id="PF12341"/>
    </source>
</evidence>
<keyword evidence="2" id="KW-0677">Repeat</keyword>
<dbReference type="Pfam" id="PF12341">
    <property type="entry name" value="Mcl1_mid"/>
    <property type="match status" value="1"/>
</dbReference>
<dbReference type="PANTHER" id="PTHR19932">
    <property type="entry name" value="WD REPEAT AND HMG-BOX DNA BINDING PROTEIN"/>
    <property type="match status" value="1"/>
</dbReference>
<dbReference type="GO" id="GO:0006261">
    <property type="term" value="P:DNA-templated DNA replication"/>
    <property type="evidence" value="ECO:0007669"/>
    <property type="project" value="TreeGrafter"/>
</dbReference>
<evidence type="ECO:0000259" key="5">
    <source>
        <dbReference type="Pfam" id="PF24817"/>
    </source>
</evidence>
<evidence type="ECO:0000256" key="2">
    <source>
        <dbReference type="ARBA" id="ARBA00022737"/>
    </source>
</evidence>
<dbReference type="PROSITE" id="PS50082">
    <property type="entry name" value="WD_REPEATS_2"/>
    <property type="match status" value="1"/>
</dbReference>
<dbReference type="Pfam" id="PF24817">
    <property type="entry name" value="WD40_WDHD1_1st"/>
    <property type="match status" value="1"/>
</dbReference>
<sequence length="252" mass="28266">MEICFYQRDIWESKFSLSEKCITKALSIVTYSPFGKYIAAASMNGQMLVWDVETKMCISKKLHEKEITVCSLKWHPSGKELAFCDVEGQLGVYSSPLSSVSDLDVVQDLPLPVTSDIDEFNDDDEDSAFDIGAIKASLEPKIFGENSVVEDIEIQKKEPETKIQVIEAPKAPVQKAFQPSSTPSSLDRRFMLWNNVGIVRCYDTEEENSIDVEFHDANVYHPLHINNTRNHALAALSTEALLLSSPKLEENS</sequence>
<dbReference type="GO" id="GO:0000278">
    <property type="term" value="P:mitotic cell cycle"/>
    <property type="evidence" value="ECO:0007669"/>
    <property type="project" value="TreeGrafter"/>
</dbReference>
<name>A0A8X6UC96_NEPPI</name>
<dbReference type="InterPro" id="IPR015943">
    <property type="entry name" value="WD40/YVTN_repeat-like_dom_sf"/>
</dbReference>
<dbReference type="InterPro" id="IPR022100">
    <property type="entry name" value="WDHD1/CFT4_beta-prop_2nd"/>
</dbReference>
<gene>
    <name evidence="6" type="primary">Wdhd1</name>
    <name evidence="6" type="ORF">NPIL_408201</name>
</gene>
<feature type="domain" description="WDHD1/CFT4 second beta-propeller" evidence="4">
    <location>
        <begin position="175"/>
        <end position="249"/>
    </location>
</feature>
<dbReference type="InterPro" id="IPR036322">
    <property type="entry name" value="WD40_repeat_dom_sf"/>
</dbReference>
<protein>
    <submittedName>
        <fullName evidence="6">WD repeat and HMG-box DNA-binding protein 1</fullName>
    </submittedName>
</protein>
<keyword evidence="1 3" id="KW-0853">WD repeat</keyword>
<dbReference type="AlphaFoldDB" id="A0A8X6UC96"/>
<dbReference type="GO" id="GO:0003682">
    <property type="term" value="F:chromatin binding"/>
    <property type="evidence" value="ECO:0007669"/>
    <property type="project" value="TreeGrafter"/>
</dbReference>
<dbReference type="Gene3D" id="2.130.10.10">
    <property type="entry name" value="YVTN repeat-like/Quinoprotein amine dehydrogenase"/>
    <property type="match status" value="1"/>
</dbReference>
<dbReference type="InterPro" id="IPR057646">
    <property type="entry name" value="WD40_WDHD1_1st"/>
</dbReference>
<evidence type="ECO:0000313" key="6">
    <source>
        <dbReference type="EMBL" id="GFU02998.1"/>
    </source>
</evidence>
<proteinExistence type="predicted"/>
<organism evidence="6 7">
    <name type="scientific">Nephila pilipes</name>
    <name type="common">Giant wood spider</name>
    <name type="synonym">Nephila maculata</name>
    <dbReference type="NCBI Taxonomy" id="299642"/>
    <lineage>
        <taxon>Eukaryota</taxon>
        <taxon>Metazoa</taxon>
        <taxon>Ecdysozoa</taxon>
        <taxon>Arthropoda</taxon>
        <taxon>Chelicerata</taxon>
        <taxon>Arachnida</taxon>
        <taxon>Araneae</taxon>
        <taxon>Araneomorphae</taxon>
        <taxon>Entelegynae</taxon>
        <taxon>Araneoidea</taxon>
        <taxon>Nephilidae</taxon>
        <taxon>Nephila</taxon>
    </lineage>
</organism>
<dbReference type="EMBL" id="BMAW01076763">
    <property type="protein sequence ID" value="GFU02998.1"/>
    <property type="molecule type" value="Genomic_DNA"/>
</dbReference>
<accession>A0A8X6UC96</accession>
<evidence type="ECO:0000256" key="3">
    <source>
        <dbReference type="PROSITE-ProRule" id="PRU00221"/>
    </source>
</evidence>
<dbReference type="InterPro" id="IPR019775">
    <property type="entry name" value="WD40_repeat_CS"/>
</dbReference>
<keyword evidence="6" id="KW-0238">DNA-binding</keyword>
<evidence type="ECO:0000256" key="1">
    <source>
        <dbReference type="ARBA" id="ARBA00022574"/>
    </source>
</evidence>